<keyword evidence="2" id="KW-0732">Signal</keyword>
<name>A0A0N4V967_ENTVE</name>
<reference evidence="3 4" key="2">
    <citation type="submission" date="2018-10" db="EMBL/GenBank/DDBJ databases">
        <authorList>
            <consortium name="Pathogen Informatics"/>
        </authorList>
    </citation>
    <scope>NUCLEOTIDE SEQUENCE [LARGE SCALE GENOMIC DNA]</scope>
</reference>
<evidence type="ECO:0000313" key="3">
    <source>
        <dbReference type="EMBL" id="VDD91744.1"/>
    </source>
</evidence>
<keyword evidence="4" id="KW-1185">Reference proteome</keyword>
<dbReference type="AlphaFoldDB" id="A0A0N4V967"/>
<evidence type="ECO:0000256" key="2">
    <source>
        <dbReference type="SAM" id="SignalP"/>
    </source>
</evidence>
<feature type="chain" id="PRO_5043122754" evidence="2">
    <location>
        <begin position="22"/>
        <end position="309"/>
    </location>
</feature>
<dbReference type="EMBL" id="UXUI01008532">
    <property type="protein sequence ID" value="VDD91744.1"/>
    <property type="molecule type" value="Genomic_DNA"/>
</dbReference>
<gene>
    <name evidence="3" type="ORF">EVEC_LOCUS6495</name>
</gene>
<feature type="region of interest" description="Disordered" evidence="1">
    <location>
        <begin position="249"/>
        <end position="271"/>
    </location>
</feature>
<protein>
    <submittedName>
        <fullName evidence="5">Egg protein</fullName>
    </submittedName>
</protein>
<dbReference type="Proteomes" id="UP000274131">
    <property type="component" value="Unassembled WGS sequence"/>
</dbReference>
<reference evidence="5" key="1">
    <citation type="submission" date="2017-02" db="UniProtKB">
        <authorList>
            <consortium name="WormBaseParasite"/>
        </authorList>
    </citation>
    <scope>IDENTIFICATION</scope>
</reference>
<organism evidence="5">
    <name type="scientific">Enterobius vermicularis</name>
    <name type="common">Human pinworm</name>
    <dbReference type="NCBI Taxonomy" id="51028"/>
    <lineage>
        <taxon>Eukaryota</taxon>
        <taxon>Metazoa</taxon>
        <taxon>Ecdysozoa</taxon>
        <taxon>Nematoda</taxon>
        <taxon>Chromadorea</taxon>
        <taxon>Rhabditida</taxon>
        <taxon>Spirurina</taxon>
        <taxon>Oxyuridomorpha</taxon>
        <taxon>Oxyuroidea</taxon>
        <taxon>Oxyuridae</taxon>
        <taxon>Enterobius</taxon>
    </lineage>
</organism>
<dbReference type="WBParaSite" id="EVEC_0000697101-mRNA-1">
    <property type="protein sequence ID" value="EVEC_0000697101-mRNA-1"/>
    <property type="gene ID" value="EVEC_0000697101"/>
</dbReference>
<feature type="signal peptide" evidence="2">
    <location>
        <begin position="1"/>
        <end position="21"/>
    </location>
</feature>
<evidence type="ECO:0000256" key="1">
    <source>
        <dbReference type="SAM" id="MobiDB-lite"/>
    </source>
</evidence>
<accession>A0A0N4V967</accession>
<dbReference type="STRING" id="51028.A0A0N4V967"/>
<evidence type="ECO:0000313" key="5">
    <source>
        <dbReference type="WBParaSite" id="EVEC_0000697101-mRNA-1"/>
    </source>
</evidence>
<evidence type="ECO:0000313" key="4">
    <source>
        <dbReference type="Proteomes" id="UP000274131"/>
    </source>
</evidence>
<sequence>MRQGINLLLLLLLFWITCLEALYELSKNIDFVLSGVPKAKDTGNLFLLVSVNEKEPLDTIDIHVHDEVKNPCKDATTYWLELYFNSSFDRLTTEQLEIMVEQAVKILKADRQGEKCSELYIAEEYFAFYAYIFMTAIFENRNDIRIYPDDYLVKVRERKSYFDAVPIVQNTTVLTYKFSCGDSGDIDFEIAELLEDSFVFESLTKTGLPQCYGRQVTTGKVLQRKQRHGSRDSGRVQSSFDFVTSMPEIKETTAESETERSSRVSAKEDKKPTLMNTLGKFKCQRFFVGGKEEEKSEGYELQLREFYQV</sequence>
<proteinExistence type="predicted"/>